<keyword evidence="4" id="KW-0325">Glycoprotein</keyword>
<dbReference type="InterPro" id="IPR001190">
    <property type="entry name" value="SRCR"/>
</dbReference>
<feature type="disulfide bond" evidence="5">
    <location>
        <begin position="97"/>
        <end position="107"/>
    </location>
</feature>
<dbReference type="AlphaFoldDB" id="A0A9Q1BMH4"/>
<organism evidence="9 10">
    <name type="scientific">Holothuria leucospilota</name>
    <name type="common">Black long sea cucumber</name>
    <name type="synonym">Mertensiothuria leucospilota</name>
    <dbReference type="NCBI Taxonomy" id="206669"/>
    <lineage>
        <taxon>Eukaryota</taxon>
        <taxon>Metazoa</taxon>
        <taxon>Echinodermata</taxon>
        <taxon>Eleutherozoa</taxon>
        <taxon>Echinozoa</taxon>
        <taxon>Holothuroidea</taxon>
        <taxon>Aspidochirotacea</taxon>
        <taxon>Aspidochirotida</taxon>
        <taxon>Holothuriidae</taxon>
        <taxon>Holothuria</taxon>
    </lineage>
</organism>
<feature type="domain" description="SRCR" evidence="8">
    <location>
        <begin position="31"/>
        <end position="141"/>
    </location>
</feature>
<feature type="chain" id="PRO_5040514569" evidence="7">
    <location>
        <begin position="26"/>
        <end position="240"/>
    </location>
</feature>
<dbReference type="PANTHER" id="PTHR19331">
    <property type="entry name" value="SCAVENGER RECEPTOR DOMAIN-CONTAINING"/>
    <property type="match status" value="1"/>
</dbReference>
<keyword evidence="3 5" id="KW-1015">Disulfide bond</keyword>
<keyword evidence="10" id="KW-1185">Reference proteome</keyword>
<dbReference type="PRINTS" id="PR00258">
    <property type="entry name" value="SPERACTRCPTR"/>
</dbReference>
<dbReference type="PROSITE" id="PS50287">
    <property type="entry name" value="SRCR_2"/>
    <property type="match status" value="1"/>
</dbReference>
<feature type="transmembrane region" description="Helical" evidence="6">
    <location>
        <begin position="149"/>
        <end position="171"/>
    </location>
</feature>
<evidence type="ECO:0000313" key="9">
    <source>
        <dbReference type="EMBL" id="KAJ8029274.1"/>
    </source>
</evidence>
<evidence type="ECO:0000256" key="6">
    <source>
        <dbReference type="SAM" id="Phobius"/>
    </source>
</evidence>
<keyword evidence="6" id="KW-0812">Transmembrane</keyword>
<evidence type="ECO:0000256" key="2">
    <source>
        <dbReference type="ARBA" id="ARBA00022737"/>
    </source>
</evidence>
<dbReference type="SUPFAM" id="SSF56487">
    <property type="entry name" value="SRCR-like"/>
    <property type="match status" value="1"/>
</dbReference>
<dbReference type="EMBL" id="JAIZAY010000014">
    <property type="protein sequence ID" value="KAJ8029274.1"/>
    <property type="molecule type" value="Genomic_DNA"/>
</dbReference>
<comment type="caution">
    <text evidence="5">Lacks conserved residue(s) required for the propagation of feature annotation.</text>
</comment>
<proteinExistence type="predicted"/>
<evidence type="ECO:0000256" key="4">
    <source>
        <dbReference type="ARBA" id="ARBA00023180"/>
    </source>
</evidence>
<keyword evidence="1 7" id="KW-0732">Signal</keyword>
<dbReference type="PANTHER" id="PTHR19331:SF465">
    <property type="entry name" value="EGG PEPTIDE SPERACT RECEPTOR"/>
    <property type="match status" value="1"/>
</dbReference>
<keyword evidence="2" id="KW-0677">Repeat</keyword>
<evidence type="ECO:0000256" key="1">
    <source>
        <dbReference type="ARBA" id="ARBA00022729"/>
    </source>
</evidence>
<accession>A0A9Q1BMH4</accession>
<sequence length="240" mass="26174">MDVLGIAFVRTLVCLLFIYVGVCESQEDRSVRIVSGPREGRVEIYFDGQWSTVSQDGWTETDAGVVCNQLGFKGPAIKTTEGPATLAFDVPKLSVNCPKGAKSLSECDIEKTAGSALDASASYLDGQTYWDHSQSAGVKCETESNVVQIVINVVGIVVVIAIICVFATLFYRFKKNQVPKESKPEEAKQETVAMYATQLPKPFADNPDDRTAQYCSINPVAVELENSYLELNQGDSPQQV</sequence>
<dbReference type="SMART" id="SM00202">
    <property type="entry name" value="SR"/>
    <property type="match status" value="1"/>
</dbReference>
<evidence type="ECO:0000256" key="3">
    <source>
        <dbReference type="ARBA" id="ARBA00023157"/>
    </source>
</evidence>
<dbReference type="InterPro" id="IPR036772">
    <property type="entry name" value="SRCR-like_dom_sf"/>
</dbReference>
<evidence type="ECO:0000259" key="8">
    <source>
        <dbReference type="PROSITE" id="PS50287"/>
    </source>
</evidence>
<dbReference type="Proteomes" id="UP001152320">
    <property type="component" value="Chromosome 14"/>
</dbReference>
<name>A0A9Q1BMH4_HOLLE</name>
<reference evidence="9" key="1">
    <citation type="submission" date="2021-10" db="EMBL/GenBank/DDBJ databases">
        <title>Tropical sea cucumber genome reveals ecological adaptation and Cuvierian tubules defense mechanism.</title>
        <authorList>
            <person name="Chen T."/>
        </authorList>
    </citation>
    <scope>NUCLEOTIDE SEQUENCE</scope>
    <source>
        <strain evidence="9">Nanhai2018</strain>
        <tissue evidence="9">Muscle</tissue>
    </source>
</reference>
<evidence type="ECO:0000256" key="5">
    <source>
        <dbReference type="PROSITE-ProRule" id="PRU00196"/>
    </source>
</evidence>
<comment type="caution">
    <text evidence="9">The sequence shown here is derived from an EMBL/GenBank/DDBJ whole genome shotgun (WGS) entry which is preliminary data.</text>
</comment>
<evidence type="ECO:0000256" key="7">
    <source>
        <dbReference type="SAM" id="SignalP"/>
    </source>
</evidence>
<dbReference type="OrthoDB" id="536948at2759"/>
<protein>
    <submittedName>
        <fullName evidence="9">Neurotrypsin</fullName>
    </submittedName>
</protein>
<keyword evidence="6" id="KW-0472">Membrane</keyword>
<dbReference type="GO" id="GO:0016020">
    <property type="term" value="C:membrane"/>
    <property type="evidence" value="ECO:0007669"/>
    <property type="project" value="InterPro"/>
</dbReference>
<evidence type="ECO:0000313" key="10">
    <source>
        <dbReference type="Proteomes" id="UP001152320"/>
    </source>
</evidence>
<dbReference type="Gene3D" id="3.10.250.10">
    <property type="entry name" value="SRCR-like domain"/>
    <property type="match status" value="1"/>
</dbReference>
<feature type="signal peptide" evidence="7">
    <location>
        <begin position="1"/>
        <end position="25"/>
    </location>
</feature>
<keyword evidence="6" id="KW-1133">Transmembrane helix</keyword>
<gene>
    <name evidence="9" type="ORF">HOLleu_28629</name>
</gene>
<dbReference type="Pfam" id="PF00530">
    <property type="entry name" value="SRCR"/>
    <property type="match status" value="1"/>
</dbReference>